<dbReference type="Proteomes" id="UP000252479">
    <property type="component" value="Unassembled WGS sequence"/>
</dbReference>
<protein>
    <recommendedName>
        <fullName evidence="8">Cysteine desulfurase</fullName>
        <ecNumber evidence="8">2.8.1.7</ecNumber>
    </recommendedName>
</protein>
<evidence type="ECO:0000256" key="2">
    <source>
        <dbReference type="ARBA" id="ARBA00002824"/>
    </source>
</evidence>
<dbReference type="RefSeq" id="WP_086961470.1">
    <property type="nucleotide sequence ID" value="NZ_AP018680.1"/>
</dbReference>
<keyword evidence="5 8" id="KW-0663">Pyridoxal phosphate</keyword>
<dbReference type="InterPro" id="IPR020578">
    <property type="entry name" value="Aminotrans_V_PyrdxlP_BS"/>
</dbReference>
<evidence type="ECO:0000313" key="11">
    <source>
        <dbReference type="Proteomes" id="UP000252479"/>
    </source>
</evidence>
<evidence type="ECO:0000256" key="7">
    <source>
        <dbReference type="RuleBase" id="RU004504"/>
    </source>
</evidence>
<keyword evidence="11" id="KW-1185">Reference proteome</keyword>
<dbReference type="PROSITE" id="PS00595">
    <property type="entry name" value="AA_TRANSFER_CLASS_5"/>
    <property type="match status" value="1"/>
</dbReference>
<sequence>MSSHHTNPQHNDVLDIEAIRAQFPFIHVESESSVVYLDNAATTQKPQCVIDSISQYYSQQNANVHRGSHRLTANATEEFEQARSQVQSFIGANSYKEIIWTRGATEAINLIAQTYARNTLQAGDEILVGEMEHHANIVPWQIVAEQTGAKVIKVPMTQDCRWDMKAFISLLNNKTKIVAAAHITNVTATRQPIESIIEYTHNVGAIAVIDGAQGIVHEPVDVQKLNCDFYVFSGHKLYAPTGIGVLYGKQTLLDAMPPWHGGGKMVEKVSFEQTSFAELPGKFEAGTPNVAGAIALATAIQWLSHFDDQQVEAHLHKLSHQLVEGLMKIEGVTIIGLQPQASVVSFTLTLDGESIHHQDIAILLDKQNIAVRSGHHCAHPLMDALGISGTIRVSMGIYNNEDDIEALLTALTKTVELL</sequence>
<dbReference type="InterPro" id="IPR000192">
    <property type="entry name" value="Aminotrans_V_dom"/>
</dbReference>
<evidence type="ECO:0000259" key="9">
    <source>
        <dbReference type="Pfam" id="PF00266"/>
    </source>
</evidence>
<feature type="domain" description="Aminotransferase class V" evidence="9">
    <location>
        <begin position="35"/>
        <end position="407"/>
    </location>
</feature>
<dbReference type="NCBIfam" id="TIGR01979">
    <property type="entry name" value="sufS"/>
    <property type="match status" value="1"/>
</dbReference>
<comment type="similarity">
    <text evidence="3 8">Belongs to the class-V pyridoxal-phosphate-dependent aminotransferase family. Csd subfamily.</text>
</comment>
<dbReference type="EMBL" id="QPGL01000001">
    <property type="protein sequence ID" value="RCS73726.1"/>
    <property type="molecule type" value="Genomic_DNA"/>
</dbReference>
<dbReference type="Gene3D" id="3.90.1150.10">
    <property type="entry name" value="Aspartate Aminotransferase, domain 1"/>
    <property type="match status" value="1"/>
</dbReference>
<dbReference type="InterPro" id="IPR016454">
    <property type="entry name" value="Cysteine_dSase"/>
</dbReference>
<reference evidence="10 11" key="1">
    <citation type="journal article" date="2017" name="Elife">
        <title>Extensive horizontal gene transfer in cheese-associated bacteria.</title>
        <authorList>
            <person name="Bonham K.S."/>
            <person name="Wolfe B.E."/>
            <person name="Dutton R.J."/>
        </authorList>
    </citation>
    <scope>NUCLEOTIDE SEQUENCE [LARGE SCALE GENOMIC DNA]</scope>
    <source>
        <strain evidence="10 11">JB196</strain>
    </source>
</reference>
<dbReference type="PANTHER" id="PTHR43586">
    <property type="entry name" value="CYSTEINE DESULFURASE"/>
    <property type="match status" value="1"/>
</dbReference>
<dbReference type="EC" id="2.8.1.7" evidence="8"/>
<dbReference type="GeneID" id="303189061"/>
<gene>
    <name evidence="10" type="primary">sufS</name>
    <name evidence="10" type="ORF">CIK83_09015</name>
</gene>
<dbReference type="InterPro" id="IPR015421">
    <property type="entry name" value="PyrdxlP-dep_Trfase_major"/>
</dbReference>
<evidence type="ECO:0000256" key="3">
    <source>
        <dbReference type="ARBA" id="ARBA00010447"/>
    </source>
</evidence>
<dbReference type="InterPro" id="IPR015422">
    <property type="entry name" value="PyrdxlP-dep_Trfase_small"/>
</dbReference>
<keyword evidence="4 8" id="KW-0808">Transferase</keyword>
<comment type="catalytic activity">
    <reaction evidence="6 8">
        <text>(sulfur carrier)-H + L-cysteine = (sulfur carrier)-SH + L-alanine</text>
        <dbReference type="Rhea" id="RHEA:43892"/>
        <dbReference type="Rhea" id="RHEA-COMP:14737"/>
        <dbReference type="Rhea" id="RHEA-COMP:14739"/>
        <dbReference type="ChEBI" id="CHEBI:29917"/>
        <dbReference type="ChEBI" id="CHEBI:35235"/>
        <dbReference type="ChEBI" id="CHEBI:57972"/>
        <dbReference type="ChEBI" id="CHEBI:64428"/>
        <dbReference type="EC" id="2.8.1.7"/>
    </reaction>
</comment>
<dbReference type="InterPro" id="IPR015424">
    <property type="entry name" value="PyrdxlP-dep_Trfase"/>
</dbReference>
<dbReference type="PANTHER" id="PTHR43586:SF8">
    <property type="entry name" value="CYSTEINE DESULFURASE 1, CHLOROPLASTIC"/>
    <property type="match status" value="1"/>
</dbReference>
<dbReference type="CDD" id="cd06453">
    <property type="entry name" value="SufS_like"/>
    <property type="match status" value="1"/>
</dbReference>
<dbReference type="AlphaFoldDB" id="A0A368LPP1"/>
<evidence type="ECO:0000256" key="6">
    <source>
        <dbReference type="ARBA" id="ARBA00050776"/>
    </source>
</evidence>
<dbReference type="Pfam" id="PF00266">
    <property type="entry name" value="Aminotran_5"/>
    <property type="match status" value="1"/>
</dbReference>
<dbReference type="PIRSF" id="PIRSF005572">
    <property type="entry name" value="NifS"/>
    <property type="match status" value="1"/>
</dbReference>
<evidence type="ECO:0000256" key="4">
    <source>
        <dbReference type="ARBA" id="ARBA00022679"/>
    </source>
</evidence>
<evidence type="ECO:0000256" key="1">
    <source>
        <dbReference type="ARBA" id="ARBA00001933"/>
    </source>
</evidence>
<evidence type="ECO:0000256" key="5">
    <source>
        <dbReference type="ARBA" id="ARBA00022898"/>
    </source>
</evidence>
<proteinExistence type="inferred from homology"/>
<name>A0A368LPP1_9VIBR</name>
<dbReference type="InterPro" id="IPR010970">
    <property type="entry name" value="Cys_dSase_SufS"/>
</dbReference>
<evidence type="ECO:0000313" key="10">
    <source>
        <dbReference type="EMBL" id="RCS73726.1"/>
    </source>
</evidence>
<accession>A0A368LPP1</accession>
<organism evidence="10 11">
    <name type="scientific">Vibrio casei</name>
    <dbReference type="NCBI Taxonomy" id="673372"/>
    <lineage>
        <taxon>Bacteria</taxon>
        <taxon>Pseudomonadati</taxon>
        <taxon>Pseudomonadota</taxon>
        <taxon>Gammaproteobacteria</taxon>
        <taxon>Vibrionales</taxon>
        <taxon>Vibrionaceae</taxon>
        <taxon>Vibrio</taxon>
    </lineage>
</organism>
<comment type="cofactor">
    <cofactor evidence="1 7">
        <name>pyridoxal 5'-phosphate</name>
        <dbReference type="ChEBI" id="CHEBI:597326"/>
    </cofactor>
</comment>
<comment type="caution">
    <text evidence="10">The sequence shown here is derived from an EMBL/GenBank/DDBJ whole genome shotgun (WGS) entry which is preliminary data.</text>
</comment>
<dbReference type="Gene3D" id="3.40.640.10">
    <property type="entry name" value="Type I PLP-dependent aspartate aminotransferase-like (Major domain)"/>
    <property type="match status" value="1"/>
</dbReference>
<dbReference type="GO" id="GO:0030170">
    <property type="term" value="F:pyridoxal phosphate binding"/>
    <property type="evidence" value="ECO:0007669"/>
    <property type="project" value="UniProtKB-UniRule"/>
</dbReference>
<comment type="function">
    <text evidence="2 8">Catalyzes the removal of elemental sulfur and selenium atoms from L-cysteine, L-cystine, L-selenocysteine, and L-selenocystine to produce L-alanine.</text>
</comment>
<dbReference type="OrthoDB" id="9808002at2"/>
<dbReference type="SUPFAM" id="SSF53383">
    <property type="entry name" value="PLP-dependent transferases"/>
    <property type="match status" value="1"/>
</dbReference>
<dbReference type="GO" id="GO:0006534">
    <property type="term" value="P:cysteine metabolic process"/>
    <property type="evidence" value="ECO:0007669"/>
    <property type="project" value="UniProtKB-UniRule"/>
</dbReference>
<dbReference type="GO" id="GO:0031071">
    <property type="term" value="F:cysteine desulfurase activity"/>
    <property type="evidence" value="ECO:0007669"/>
    <property type="project" value="UniProtKB-UniRule"/>
</dbReference>
<evidence type="ECO:0000256" key="8">
    <source>
        <dbReference type="RuleBase" id="RU004506"/>
    </source>
</evidence>